<dbReference type="FunFam" id="3.40.50.2300:FF:000444">
    <property type="entry name" value="Sensory transduction histidine kinase"/>
    <property type="match status" value="1"/>
</dbReference>
<comment type="catalytic activity">
    <reaction evidence="1">
        <text>ATP + protein L-histidine = ADP + protein N-phospho-L-histidine.</text>
        <dbReference type="EC" id="2.7.13.3"/>
    </reaction>
</comment>
<dbReference type="GO" id="GO:0009927">
    <property type="term" value="F:histidine phosphotransfer kinase activity"/>
    <property type="evidence" value="ECO:0007669"/>
    <property type="project" value="TreeGrafter"/>
</dbReference>
<evidence type="ECO:0000256" key="6">
    <source>
        <dbReference type="ARBA" id="ARBA00022741"/>
    </source>
</evidence>
<dbReference type="EMBL" id="SPQT01000007">
    <property type="protein sequence ID" value="TFV47765.1"/>
    <property type="molecule type" value="Genomic_DNA"/>
</dbReference>
<keyword evidence="8" id="KW-0067">ATP-binding</keyword>
<dbReference type="EC" id="2.7.13.3" evidence="3"/>
<dbReference type="SUPFAM" id="SSF52172">
    <property type="entry name" value="CheY-like"/>
    <property type="match status" value="2"/>
</dbReference>
<dbReference type="PRINTS" id="PR00344">
    <property type="entry name" value="BCTRLSENSOR"/>
</dbReference>
<evidence type="ECO:0000256" key="11">
    <source>
        <dbReference type="ARBA" id="ARBA00023306"/>
    </source>
</evidence>
<evidence type="ECO:0000256" key="8">
    <source>
        <dbReference type="ARBA" id="ARBA00022840"/>
    </source>
</evidence>
<dbReference type="SMART" id="SM00091">
    <property type="entry name" value="PAS"/>
    <property type="match status" value="2"/>
</dbReference>
<feature type="domain" description="Response regulatory" evidence="15">
    <location>
        <begin position="651"/>
        <end position="764"/>
    </location>
</feature>
<dbReference type="SMART" id="SM00387">
    <property type="entry name" value="HATPase_c"/>
    <property type="match status" value="1"/>
</dbReference>
<accession>A0A4Y9LY39</accession>
<evidence type="ECO:0000256" key="1">
    <source>
        <dbReference type="ARBA" id="ARBA00000085"/>
    </source>
</evidence>
<evidence type="ECO:0000256" key="12">
    <source>
        <dbReference type="PROSITE-ProRule" id="PRU00169"/>
    </source>
</evidence>
<evidence type="ECO:0000256" key="7">
    <source>
        <dbReference type="ARBA" id="ARBA00022777"/>
    </source>
</evidence>
<dbReference type="FunFam" id="3.40.50.2300:FF:000301">
    <property type="entry name" value="Response regulator receiver"/>
    <property type="match status" value="1"/>
</dbReference>
<evidence type="ECO:0000313" key="17">
    <source>
        <dbReference type="EMBL" id="TFV47765.1"/>
    </source>
</evidence>
<protein>
    <recommendedName>
        <fullName evidence="3">histidine kinase</fullName>
        <ecNumber evidence="3">2.7.13.3</ecNumber>
    </recommendedName>
</protein>
<dbReference type="PANTHER" id="PTHR43047">
    <property type="entry name" value="TWO-COMPONENT HISTIDINE PROTEIN KINASE"/>
    <property type="match status" value="1"/>
</dbReference>
<evidence type="ECO:0000256" key="13">
    <source>
        <dbReference type="SAM" id="Coils"/>
    </source>
</evidence>
<dbReference type="Pfam" id="PF00072">
    <property type="entry name" value="Response_reg"/>
    <property type="match status" value="2"/>
</dbReference>
<dbReference type="InterPro" id="IPR000700">
    <property type="entry name" value="PAS-assoc_C"/>
</dbReference>
<dbReference type="NCBIfam" id="TIGR00229">
    <property type="entry name" value="sensory_box"/>
    <property type="match status" value="1"/>
</dbReference>
<dbReference type="OrthoDB" id="9810730at2"/>
<comment type="caution">
    <text evidence="17">The sequence shown here is derived from an EMBL/GenBank/DDBJ whole genome shotgun (WGS) entry which is preliminary data.</text>
</comment>
<feature type="modified residue" description="4-aspartylphosphate" evidence="12">
    <location>
        <position position="820"/>
    </location>
</feature>
<dbReference type="PROSITE" id="PS50113">
    <property type="entry name" value="PAC"/>
    <property type="match status" value="1"/>
</dbReference>
<keyword evidence="13" id="KW-0175">Coiled coil</keyword>
<keyword evidence="11" id="KW-0131">Cell cycle</keyword>
<dbReference type="Gene3D" id="3.30.450.20">
    <property type="entry name" value="PAS domain"/>
    <property type="match status" value="3"/>
</dbReference>
<keyword evidence="7" id="KW-0418">Kinase</keyword>
<evidence type="ECO:0000259" key="14">
    <source>
        <dbReference type="PROSITE" id="PS50109"/>
    </source>
</evidence>
<dbReference type="InterPro" id="IPR035965">
    <property type="entry name" value="PAS-like_dom_sf"/>
</dbReference>
<feature type="domain" description="Response regulatory" evidence="15">
    <location>
        <begin position="771"/>
        <end position="887"/>
    </location>
</feature>
<evidence type="ECO:0000256" key="10">
    <source>
        <dbReference type="ARBA" id="ARBA00023136"/>
    </source>
</evidence>
<dbReference type="InterPro" id="IPR001789">
    <property type="entry name" value="Sig_transdc_resp-reg_receiver"/>
</dbReference>
<gene>
    <name evidence="17" type="ORF">E4K65_16085</name>
</gene>
<dbReference type="Pfam" id="PF02518">
    <property type="entry name" value="HATPase_c"/>
    <property type="match status" value="1"/>
</dbReference>
<dbReference type="InterPro" id="IPR036890">
    <property type="entry name" value="HATPase_C_sf"/>
</dbReference>
<dbReference type="FunFam" id="1.10.287.130:FF:000038">
    <property type="entry name" value="Sensory transduction histidine kinase"/>
    <property type="match status" value="1"/>
</dbReference>
<dbReference type="CDD" id="cd16922">
    <property type="entry name" value="HATPase_EvgS-ArcB-TorS-like"/>
    <property type="match status" value="1"/>
</dbReference>
<dbReference type="Gene3D" id="3.40.50.2300">
    <property type="match status" value="2"/>
</dbReference>
<reference evidence="17 18" key="1">
    <citation type="submission" date="2019-03" db="EMBL/GenBank/DDBJ databases">
        <title>Bradyrhizobium diversity isolated from nodules of Chamaecrista fasciculata.</title>
        <authorList>
            <person name="Klepa M.S."/>
            <person name="Urquiaga M.O."/>
            <person name="Hungria M."/>
            <person name="Delamuta J.R."/>
        </authorList>
    </citation>
    <scope>NUCLEOTIDE SEQUENCE [LARGE SCALE GENOMIC DNA]</scope>
    <source>
        <strain evidence="17 18">CNPSo 3448</strain>
    </source>
</reference>
<feature type="domain" description="PAC" evidence="16">
    <location>
        <begin position="333"/>
        <end position="383"/>
    </location>
</feature>
<dbReference type="PROSITE" id="PS50110">
    <property type="entry name" value="RESPONSE_REGULATORY"/>
    <property type="match status" value="2"/>
</dbReference>
<dbReference type="Gene3D" id="3.30.565.10">
    <property type="entry name" value="Histidine kinase-like ATPase, C-terminal domain"/>
    <property type="match status" value="1"/>
</dbReference>
<evidence type="ECO:0000256" key="4">
    <source>
        <dbReference type="ARBA" id="ARBA00022553"/>
    </source>
</evidence>
<dbReference type="SUPFAM" id="SSF55785">
    <property type="entry name" value="PYP-like sensor domain (PAS domain)"/>
    <property type="match status" value="3"/>
</dbReference>
<evidence type="ECO:0000259" key="15">
    <source>
        <dbReference type="PROSITE" id="PS50110"/>
    </source>
</evidence>
<keyword evidence="9" id="KW-0902">Two-component regulatory system</keyword>
<dbReference type="Pfam" id="PF12860">
    <property type="entry name" value="PAS_7"/>
    <property type="match status" value="2"/>
</dbReference>
<dbReference type="Proteomes" id="UP000297966">
    <property type="component" value="Unassembled WGS sequence"/>
</dbReference>
<dbReference type="Pfam" id="PF13426">
    <property type="entry name" value="PAS_9"/>
    <property type="match status" value="1"/>
</dbReference>
<evidence type="ECO:0000259" key="16">
    <source>
        <dbReference type="PROSITE" id="PS50113"/>
    </source>
</evidence>
<feature type="modified residue" description="4-aspartylphosphate" evidence="12">
    <location>
        <position position="700"/>
    </location>
</feature>
<dbReference type="InterPro" id="IPR003594">
    <property type="entry name" value="HATPase_dom"/>
</dbReference>
<dbReference type="Pfam" id="PF00512">
    <property type="entry name" value="HisKA"/>
    <property type="match status" value="1"/>
</dbReference>
<dbReference type="InterPro" id="IPR036097">
    <property type="entry name" value="HisK_dim/P_sf"/>
</dbReference>
<dbReference type="SMART" id="SM00388">
    <property type="entry name" value="HisKA"/>
    <property type="match status" value="1"/>
</dbReference>
<dbReference type="GO" id="GO:0005524">
    <property type="term" value="F:ATP binding"/>
    <property type="evidence" value="ECO:0007669"/>
    <property type="project" value="UniProtKB-KW"/>
</dbReference>
<keyword evidence="18" id="KW-1185">Reference proteome</keyword>
<dbReference type="FunFam" id="3.30.565.10:FF:000010">
    <property type="entry name" value="Sensor histidine kinase RcsC"/>
    <property type="match status" value="1"/>
</dbReference>
<dbReference type="CDD" id="cd00082">
    <property type="entry name" value="HisKA"/>
    <property type="match status" value="1"/>
</dbReference>
<organism evidence="17 18">
    <name type="scientific">Bradyrhizobium niftali</name>
    <dbReference type="NCBI Taxonomy" id="2560055"/>
    <lineage>
        <taxon>Bacteria</taxon>
        <taxon>Pseudomonadati</taxon>
        <taxon>Pseudomonadota</taxon>
        <taxon>Alphaproteobacteria</taxon>
        <taxon>Hyphomicrobiales</taxon>
        <taxon>Nitrobacteraceae</taxon>
        <taxon>Bradyrhizobium</taxon>
    </lineage>
</organism>
<keyword evidence="4 12" id="KW-0597">Phosphoprotein</keyword>
<feature type="coiled-coil region" evidence="13">
    <location>
        <begin position="115"/>
        <end position="142"/>
    </location>
</feature>
<dbReference type="InterPro" id="IPR005467">
    <property type="entry name" value="His_kinase_dom"/>
</dbReference>
<dbReference type="SUPFAM" id="SSF47384">
    <property type="entry name" value="Homodimeric domain of signal transducing histidine kinase"/>
    <property type="match status" value="1"/>
</dbReference>
<dbReference type="CDD" id="cd00130">
    <property type="entry name" value="PAS"/>
    <property type="match status" value="1"/>
</dbReference>
<dbReference type="InterPro" id="IPR004358">
    <property type="entry name" value="Sig_transdc_His_kin-like_C"/>
</dbReference>
<dbReference type="GO" id="GO:0005886">
    <property type="term" value="C:plasma membrane"/>
    <property type="evidence" value="ECO:0007669"/>
    <property type="project" value="TreeGrafter"/>
</dbReference>
<evidence type="ECO:0000256" key="2">
    <source>
        <dbReference type="ARBA" id="ARBA00004370"/>
    </source>
</evidence>
<evidence type="ECO:0000256" key="5">
    <source>
        <dbReference type="ARBA" id="ARBA00022679"/>
    </source>
</evidence>
<dbReference type="GO" id="GO:0000155">
    <property type="term" value="F:phosphorelay sensor kinase activity"/>
    <property type="evidence" value="ECO:0007669"/>
    <property type="project" value="InterPro"/>
</dbReference>
<dbReference type="SUPFAM" id="SSF55874">
    <property type="entry name" value="ATPase domain of HSP90 chaperone/DNA topoisomerase II/histidine kinase"/>
    <property type="match status" value="1"/>
</dbReference>
<keyword evidence="5" id="KW-0808">Transferase</keyword>
<evidence type="ECO:0000256" key="3">
    <source>
        <dbReference type="ARBA" id="ARBA00012438"/>
    </source>
</evidence>
<dbReference type="Gene3D" id="1.10.287.130">
    <property type="match status" value="1"/>
</dbReference>
<proteinExistence type="predicted"/>
<comment type="subcellular location">
    <subcellularLocation>
        <location evidence="2">Membrane</location>
    </subcellularLocation>
</comment>
<dbReference type="PROSITE" id="PS50109">
    <property type="entry name" value="HIS_KIN"/>
    <property type="match status" value="1"/>
</dbReference>
<dbReference type="InterPro" id="IPR011006">
    <property type="entry name" value="CheY-like_superfamily"/>
</dbReference>
<dbReference type="InterPro" id="IPR000014">
    <property type="entry name" value="PAS"/>
</dbReference>
<dbReference type="InterPro" id="IPR003661">
    <property type="entry name" value="HisK_dim/P_dom"/>
</dbReference>
<sequence>MTDALETISEGFFLFDASDRMVLCNSRYRELYPGLADLMRLGLEFEHLIKTVVERGIVPDAAARPQEWIEHRLARHRNPGGPFLHHQWDGRWIQISERKTQDGGTVGVFTDVTEIKRREEELAAARDKATEAQRRLVDAIESISEGFSLYDADDRLVIYNRRYRDMHGTGSIDVVKQGVSFEAILRNATASGEIPDAEGRVEAWIAERLARHRDPKGTHIQHRSDGRWIQINERKTDDGGTVATYTDITDVKQAEQAIQESEQRLRVIAEAAPMAVAIVTFDDGIIRYANQRFSEMFELEGSSALGLQAKNFYADPQHRERFIDALTEHGHVESMEMLLKRAGGEEFWALLASQRVQFEGRPAMINGLADISDRKRMEGELHKAIWASEQATRAKSNFVASMSHELRTPLNAIIGYSEILFEDAQSAGRESEMADLRKIQDAGKHLLGLIDNILDLSKIEAGKMTLYLETFELRPMIDSVAATITPLAKKNGNALVVNCADEVGTMHSDLTKVRQTLFNLLSNACKFTRNGTITLTVLRDMDEVVDWVEFQVRDTGIGMTPDQQAKVFEAFTQADASTTRAYGGTGLGLAITKSFCRLMGGDVTLVSEAGKGTTFVVRLPAVTRAASDAAGLAAEKRSERPQVAEPEHAPIVLVVDDDPNARELLRRHLQRGGYTVRLAANGEEAMQLARTLRPDVITLDALMPHMDGWAVLSAMKEDAGLAEIPVIMVTIVDNQGIGFSLGAADYLVKPIDRDRLVRAVDKCCPRGAARQVLIVEDDAPTSELMGRTLRQIDCTVTLAENGRVGLERLKEALPDAILLDLMMPEMDGFEFIARLRADSRWRRIPVIVVTAKTLTAEDRARLNGQVQHLVHKGEYSGKAVLAALDELVPRHARRACADRP</sequence>
<feature type="domain" description="Histidine kinase" evidence="14">
    <location>
        <begin position="401"/>
        <end position="623"/>
    </location>
</feature>
<dbReference type="AlphaFoldDB" id="A0A4Y9LY39"/>
<dbReference type="PANTHER" id="PTHR43047:SF72">
    <property type="entry name" value="OSMOSENSING HISTIDINE PROTEIN KINASE SLN1"/>
    <property type="match status" value="1"/>
</dbReference>
<keyword evidence="6" id="KW-0547">Nucleotide-binding</keyword>
<name>A0A4Y9LY39_9BRAD</name>
<dbReference type="SMART" id="SM00448">
    <property type="entry name" value="REC"/>
    <property type="match status" value="2"/>
</dbReference>
<evidence type="ECO:0000256" key="9">
    <source>
        <dbReference type="ARBA" id="ARBA00023012"/>
    </source>
</evidence>
<evidence type="ECO:0000313" key="18">
    <source>
        <dbReference type="Proteomes" id="UP000297966"/>
    </source>
</evidence>
<keyword evidence="10" id="KW-0472">Membrane</keyword>